<organism evidence="1 2">
    <name type="scientific">Botryobasidium botryosum (strain FD-172 SS1)</name>
    <dbReference type="NCBI Taxonomy" id="930990"/>
    <lineage>
        <taxon>Eukaryota</taxon>
        <taxon>Fungi</taxon>
        <taxon>Dikarya</taxon>
        <taxon>Basidiomycota</taxon>
        <taxon>Agaricomycotina</taxon>
        <taxon>Agaricomycetes</taxon>
        <taxon>Cantharellales</taxon>
        <taxon>Botryobasidiaceae</taxon>
        <taxon>Botryobasidium</taxon>
    </lineage>
</organism>
<dbReference type="HOGENOM" id="CLU_631616_0_0_1"/>
<sequence length="434" mass="48874">MGFPHRYKTPTLTPTLTWRNTNSKGRAILALSQTVSNLPLSHPSHTFGAHAKVIWVEMRPQWLILPVPLSLPAHQFRFACHVFSGHCPVPAFYHRINLELFPMESPSPRPSTSQLFTAPPGSFTPIRVSVPPPPGLFPHHLQSVPLAPTLAWRNTNTKGRMFLRLANNATNLPDDHVTHDWGTLAHCVWIAMHPHSLILPIPLHLPQAQFSYAVHILSGHCMVGVYLSRVDPILFERACQCGFEVSSMSHRTSSARQGSSAPTSLPGDGMRNTSWVAWNYLPPGFRWWYITDPHQHNLHAVISLIAFQPPQIDFLPFVDKLYCDGQHDAPLQVSYADYIRLVHSMAFYSDKGFQELLNNYQAVWGHCIEDCLPSEDGFESDDTHRTPESPNICPIQKWKKSAPNSAAKVWSQTDPNPVQTKTQPTVSVPVWQFL</sequence>
<dbReference type="EMBL" id="KL198049">
    <property type="protein sequence ID" value="KDQ12618.1"/>
    <property type="molecule type" value="Genomic_DNA"/>
</dbReference>
<proteinExistence type="predicted"/>
<protein>
    <submittedName>
        <fullName evidence="1">Uncharacterized protein</fullName>
    </submittedName>
</protein>
<reference evidence="2" key="1">
    <citation type="journal article" date="2014" name="Proc. Natl. Acad. Sci. U.S.A.">
        <title>Extensive sampling of basidiomycete genomes demonstrates inadequacy of the white-rot/brown-rot paradigm for wood decay fungi.</title>
        <authorList>
            <person name="Riley R."/>
            <person name="Salamov A.A."/>
            <person name="Brown D.W."/>
            <person name="Nagy L.G."/>
            <person name="Floudas D."/>
            <person name="Held B.W."/>
            <person name="Levasseur A."/>
            <person name="Lombard V."/>
            <person name="Morin E."/>
            <person name="Otillar R."/>
            <person name="Lindquist E.A."/>
            <person name="Sun H."/>
            <person name="LaButti K.M."/>
            <person name="Schmutz J."/>
            <person name="Jabbour D."/>
            <person name="Luo H."/>
            <person name="Baker S.E."/>
            <person name="Pisabarro A.G."/>
            <person name="Walton J.D."/>
            <person name="Blanchette R.A."/>
            <person name="Henrissat B."/>
            <person name="Martin F."/>
            <person name="Cullen D."/>
            <person name="Hibbett D.S."/>
            <person name="Grigoriev I.V."/>
        </authorList>
    </citation>
    <scope>NUCLEOTIDE SEQUENCE [LARGE SCALE GENOMIC DNA]</scope>
    <source>
        <strain evidence="2">FD-172 SS1</strain>
    </source>
</reference>
<gene>
    <name evidence="1" type="ORF">BOTBODRAFT_176298</name>
</gene>
<keyword evidence="2" id="KW-1185">Reference proteome</keyword>
<evidence type="ECO:0000313" key="1">
    <source>
        <dbReference type="EMBL" id="KDQ12618.1"/>
    </source>
</evidence>
<dbReference type="Proteomes" id="UP000027195">
    <property type="component" value="Unassembled WGS sequence"/>
</dbReference>
<accession>A0A067MA18</accession>
<name>A0A067MA18_BOTB1</name>
<dbReference type="InParanoid" id="A0A067MA18"/>
<dbReference type="AlphaFoldDB" id="A0A067MA18"/>
<evidence type="ECO:0000313" key="2">
    <source>
        <dbReference type="Proteomes" id="UP000027195"/>
    </source>
</evidence>